<proteinExistence type="predicted"/>
<sequence>MSTTVRNALLRTPSQYKKVQRSSGHPVHAS</sequence>
<accession>A0A0E9SX62</accession>
<dbReference type="EMBL" id="GBXM01062740">
    <property type="protein sequence ID" value="JAH45837.1"/>
    <property type="molecule type" value="Transcribed_RNA"/>
</dbReference>
<reference evidence="2" key="2">
    <citation type="journal article" date="2015" name="Fish Shellfish Immunol.">
        <title>Early steps in the European eel (Anguilla anguilla)-Vibrio vulnificus interaction in the gills: Role of the RtxA13 toxin.</title>
        <authorList>
            <person name="Callol A."/>
            <person name="Pajuelo D."/>
            <person name="Ebbesson L."/>
            <person name="Teles M."/>
            <person name="MacKenzie S."/>
            <person name="Amaro C."/>
        </authorList>
    </citation>
    <scope>NUCLEOTIDE SEQUENCE</scope>
</reference>
<dbReference type="AlphaFoldDB" id="A0A0E9SX62"/>
<feature type="compositionally biased region" description="Polar residues" evidence="1">
    <location>
        <begin position="1"/>
        <end position="23"/>
    </location>
</feature>
<reference evidence="2" key="1">
    <citation type="submission" date="2014-11" db="EMBL/GenBank/DDBJ databases">
        <authorList>
            <person name="Amaro Gonzalez C."/>
        </authorList>
    </citation>
    <scope>NUCLEOTIDE SEQUENCE</scope>
</reference>
<name>A0A0E9SX62_ANGAN</name>
<feature type="region of interest" description="Disordered" evidence="1">
    <location>
        <begin position="1"/>
        <end position="30"/>
    </location>
</feature>
<protein>
    <submittedName>
        <fullName evidence="2">Uncharacterized protein</fullName>
    </submittedName>
</protein>
<organism evidence="2">
    <name type="scientific">Anguilla anguilla</name>
    <name type="common">European freshwater eel</name>
    <name type="synonym">Muraena anguilla</name>
    <dbReference type="NCBI Taxonomy" id="7936"/>
    <lineage>
        <taxon>Eukaryota</taxon>
        <taxon>Metazoa</taxon>
        <taxon>Chordata</taxon>
        <taxon>Craniata</taxon>
        <taxon>Vertebrata</taxon>
        <taxon>Euteleostomi</taxon>
        <taxon>Actinopterygii</taxon>
        <taxon>Neopterygii</taxon>
        <taxon>Teleostei</taxon>
        <taxon>Anguilliformes</taxon>
        <taxon>Anguillidae</taxon>
        <taxon>Anguilla</taxon>
    </lineage>
</organism>
<evidence type="ECO:0000256" key="1">
    <source>
        <dbReference type="SAM" id="MobiDB-lite"/>
    </source>
</evidence>
<evidence type="ECO:0000313" key="2">
    <source>
        <dbReference type="EMBL" id="JAH45837.1"/>
    </source>
</evidence>